<dbReference type="AlphaFoldDB" id="A0A0C9Z274"/>
<dbReference type="EMBL" id="KN833730">
    <property type="protein sequence ID" value="KIK23141.1"/>
    <property type="molecule type" value="Genomic_DNA"/>
</dbReference>
<evidence type="ECO:0000313" key="2">
    <source>
        <dbReference type="Proteomes" id="UP000054018"/>
    </source>
</evidence>
<dbReference type="HOGENOM" id="CLU_104732_2_1_1"/>
<evidence type="ECO:0000313" key="1">
    <source>
        <dbReference type="EMBL" id="KIK23141.1"/>
    </source>
</evidence>
<sequence length="97" mass="11209">EGKATSKEEKSTKMKELLFSPTNLNYVKFLQAVLCKHGLDDYQVTEKKHFPLKYIPPKAQEQQMSDAIDVDNLADYREMVKKISQGQLPVVKLFMDM</sequence>
<dbReference type="Proteomes" id="UP000054018">
    <property type="component" value="Unassembled WGS sequence"/>
</dbReference>
<gene>
    <name evidence="1" type="ORF">PISMIDRAFT_101124</name>
</gene>
<name>A0A0C9Z274_9AGAM</name>
<accession>A0A0C9Z274</accession>
<reference evidence="1 2" key="1">
    <citation type="submission" date="2014-04" db="EMBL/GenBank/DDBJ databases">
        <authorList>
            <consortium name="DOE Joint Genome Institute"/>
            <person name="Kuo A."/>
            <person name="Kohler A."/>
            <person name="Costa M.D."/>
            <person name="Nagy L.G."/>
            <person name="Floudas D."/>
            <person name="Copeland A."/>
            <person name="Barry K.W."/>
            <person name="Cichocki N."/>
            <person name="Veneault-Fourrey C."/>
            <person name="LaButti K."/>
            <person name="Lindquist E.A."/>
            <person name="Lipzen A."/>
            <person name="Lundell T."/>
            <person name="Morin E."/>
            <person name="Murat C."/>
            <person name="Sun H."/>
            <person name="Tunlid A."/>
            <person name="Henrissat B."/>
            <person name="Grigoriev I.V."/>
            <person name="Hibbett D.S."/>
            <person name="Martin F."/>
            <person name="Nordberg H.P."/>
            <person name="Cantor M.N."/>
            <person name="Hua S.X."/>
        </authorList>
    </citation>
    <scope>NUCLEOTIDE SEQUENCE [LARGE SCALE GENOMIC DNA]</scope>
    <source>
        <strain evidence="1 2">441</strain>
    </source>
</reference>
<organism evidence="1 2">
    <name type="scientific">Pisolithus microcarpus 441</name>
    <dbReference type="NCBI Taxonomy" id="765257"/>
    <lineage>
        <taxon>Eukaryota</taxon>
        <taxon>Fungi</taxon>
        <taxon>Dikarya</taxon>
        <taxon>Basidiomycota</taxon>
        <taxon>Agaricomycotina</taxon>
        <taxon>Agaricomycetes</taxon>
        <taxon>Agaricomycetidae</taxon>
        <taxon>Boletales</taxon>
        <taxon>Sclerodermatineae</taxon>
        <taxon>Pisolithaceae</taxon>
        <taxon>Pisolithus</taxon>
    </lineage>
</organism>
<protein>
    <submittedName>
        <fullName evidence="1">Uncharacterized protein</fullName>
    </submittedName>
</protein>
<keyword evidence="2" id="KW-1185">Reference proteome</keyword>
<proteinExistence type="predicted"/>
<feature type="non-terminal residue" evidence="1">
    <location>
        <position position="1"/>
    </location>
</feature>
<reference evidence="2" key="2">
    <citation type="submission" date="2015-01" db="EMBL/GenBank/DDBJ databases">
        <title>Evolutionary Origins and Diversification of the Mycorrhizal Mutualists.</title>
        <authorList>
            <consortium name="DOE Joint Genome Institute"/>
            <consortium name="Mycorrhizal Genomics Consortium"/>
            <person name="Kohler A."/>
            <person name="Kuo A."/>
            <person name="Nagy L.G."/>
            <person name="Floudas D."/>
            <person name="Copeland A."/>
            <person name="Barry K.W."/>
            <person name="Cichocki N."/>
            <person name="Veneault-Fourrey C."/>
            <person name="LaButti K."/>
            <person name="Lindquist E.A."/>
            <person name="Lipzen A."/>
            <person name="Lundell T."/>
            <person name="Morin E."/>
            <person name="Murat C."/>
            <person name="Riley R."/>
            <person name="Ohm R."/>
            <person name="Sun H."/>
            <person name="Tunlid A."/>
            <person name="Henrissat B."/>
            <person name="Grigoriev I.V."/>
            <person name="Hibbett D.S."/>
            <person name="Martin F."/>
        </authorList>
    </citation>
    <scope>NUCLEOTIDE SEQUENCE [LARGE SCALE GENOMIC DNA]</scope>
    <source>
        <strain evidence="2">441</strain>
    </source>
</reference>
<dbReference type="OrthoDB" id="2681472at2759"/>